<evidence type="ECO:0000313" key="3">
    <source>
        <dbReference type="EMBL" id="TKA62238.1"/>
    </source>
</evidence>
<comment type="caution">
    <text evidence="3">The sequence shown here is derived from an EMBL/GenBank/DDBJ whole genome shotgun (WGS) entry which is preliminary data.</text>
</comment>
<feature type="region of interest" description="Disordered" evidence="1">
    <location>
        <begin position="602"/>
        <end position="678"/>
    </location>
</feature>
<evidence type="ECO:0000256" key="1">
    <source>
        <dbReference type="SAM" id="MobiDB-lite"/>
    </source>
</evidence>
<dbReference type="OrthoDB" id="439943at2759"/>
<organism evidence="3 4">
    <name type="scientific">Friedmanniomyces simplex</name>
    <dbReference type="NCBI Taxonomy" id="329884"/>
    <lineage>
        <taxon>Eukaryota</taxon>
        <taxon>Fungi</taxon>
        <taxon>Dikarya</taxon>
        <taxon>Ascomycota</taxon>
        <taxon>Pezizomycotina</taxon>
        <taxon>Dothideomycetes</taxon>
        <taxon>Dothideomycetidae</taxon>
        <taxon>Mycosphaerellales</taxon>
        <taxon>Teratosphaeriaceae</taxon>
        <taxon>Friedmanniomyces</taxon>
    </lineage>
</organism>
<keyword evidence="2" id="KW-0812">Transmembrane</keyword>
<feature type="compositionally biased region" description="Polar residues" evidence="1">
    <location>
        <begin position="23"/>
        <end position="42"/>
    </location>
</feature>
<dbReference type="Proteomes" id="UP000309340">
    <property type="component" value="Unassembled WGS sequence"/>
</dbReference>
<keyword evidence="2" id="KW-1133">Transmembrane helix</keyword>
<protein>
    <submittedName>
        <fullName evidence="3">Uncharacterized protein</fullName>
    </submittedName>
</protein>
<feature type="compositionally biased region" description="Basic and acidic residues" evidence="1">
    <location>
        <begin position="176"/>
        <end position="185"/>
    </location>
</feature>
<feature type="compositionally biased region" description="Basic residues" evidence="1">
    <location>
        <begin position="664"/>
        <end position="678"/>
    </location>
</feature>
<feature type="region of interest" description="Disordered" evidence="1">
    <location>
        <begin position="1"/>
        <end position="158"/>
    </location>
</feature>
<dbReference type="STRING" id="329884.A0A4U0WID8"/>
<feature type="compositionally biased region" description="Low complexity" evidence="1">
    <location>
        <begin position="102"/>
        <end position="112"/>
    </location>
</feature>
<accession>A0A4U0WID8</accession>
<dbReference type="EMBL" id="NAJQ01001107">
    <property type="protein sequence ID" value="TKA62238.1"/>
    <property type="molecule type" value="Genomic_DNA"/>
</dbReference>
<feature type="compositionally biased region" description="Basic and acidic residues" evidence="1">
    <location>
        <begin position="647"/>
        <end position="663"/>
    </location>
</feature>
<gene>
    <name evidence="3" type="ORF">B0A55_11700</name>
</gene>
<proteinExistence type="predicted"/>
<feature type="compositionally biased region" description="Polar residues" evidence="1">
    <location>
        <begin position="89"/>
        <end position="100"/>
    </location>
</feature>
<dbReference type="AlphaFoldDB" id="A0A4U0WID8"/>
<feature type="compositionally biased region" description="Acidic residues" evidence="1">
    <location>
        <begin position="148"/>
        <end position="158"/>
    </location>
</feature>
<evidence type="ECO:0000313" key="4">
    <source>
        <dbReference type="Proteomes" id="UP000309340"/>
    </source>
</evidence>
<sequence length="678" mass="74145">MDGQSKRLSELQCHTPTKHEQQSEQCQADSTEAPKRSSNPPSTYDYADEHRYAGFAFPTLSPDGSVDDLTKSPSRRYPPTPPAALSSLGWRSTDTMADRNTMTDSTTSFSDSQYDMVDDLSEISNDDHDTASLASTEHVPSDDGIVTPEEDFSESGAQLDEEGELVQSMTESEVELEKESDEVVHKPSGRGTVGIENDTLDSYLSEDLETPRQSTMPTLAQSLRRPQKFQQATTALEPRKSSASFPRSSILLIVTTTLAIAAVVLQVYLPLFISNPVAEHAYRKHALSSAVLQLTNSTDATRTFSIDHLLPEPTATSMDVLGRTLYSMQSQVHYAPLPPNHVIVSIPRGSVYIMSSKIQSVRAYKGTRSIAYSQTKIIDGVYDIAIDPAEAHGIVEMEGVMVNPKSAFTIQHNFGNRLLQRQTYEKARTDLSKSVTKDIALASDTARTFSERLQMELLAGAAATKNVTTQLAIQMTRDLQIFVNAATSMVGKVDQAINKTAHAVGKDLAVMSKDVVAFGRSVRKSITATKQTAQVLVPTKKTVTSPLKLSHERAVGFREKLFGGKRKVKSLPTTKELSTRVQDFVKSITPARKWKKTLSKGNLKSLSTVPGKGLTTPRKTGSQDETARQNVKVENAAKQADVGGKPAELKKGMEKKPAKESAKVKSKVQKGQKQPAKR</sequence>
<feature type="transmembrane region" description="Helical" evidence="2">
    <location>
        <begin position="249"/>
        <end position="269"/>
    </location>
</feature>
<name>A0A4U0WID8_9PEZI</name>
<feature type="region of interest" description="Disordered" evidence="1">
    <location>
        <begin position="176"/>
        <end position="196"/>
    </location>
</feature>
<reference evidence="3 4" key="1">
    <citation type="submission" date="2017-03" db="EMBL/GenBank/DDBJ databases">
        <title>Genomes of endolithic fungi from Antarctica.</title>
        <authorList>
            <person name="Coleine C."/>
            <person name="Masonjones S."/>
            <person name="Stajich J.E."/>
        </authorList>
    </citation>
    <scope>NUCLEOTIDE SEQUENCE [LARGE SCALE GENOMIC DNA]</scope>
    <source>
        <strain evidence="3 4">CCFEE 5184</strain>
    </source>
</reference>
<keyword evidence="2" id="KW-0472">Membrane</keyword>
<keyword evidence="4" id="KW-1185">Reference proteome</keyword>
<evidence type="ECO:0000256" key="2">
    <source>
        <dbReference type="SAM" id="Phobius"/>
    </source>
</evidence>